<evidence type="ECO:0000259" key="4">
    <source>
        <dbReference type="Pfam" id="PF13649"/>
    </source>
</evidence>
<dbReference type="InterPro" id="IPR029063">
    <property type="entry name" value="SAM-dependent_MTases_sf"/>
</dbReference>
<dbReference type="PANTHER" id="PTHR43464">
    <property type="entry name" value="METHYLTRANSFERASE"/>
    <property type="match status" value="1"/>
</dbReference>
<evidence type="ECO:0000256" key="3">
    <source>
        <dbReference type="ARBA" id="ARBA00022691"/>
    </source>
</evidence>
<evidence type="ECO:0000313" key="5">
    <source>
        <dbReference type="EMBL" id="MFC4503805.1"/>
    </source>
</evidence>
<dbReference type="PANTHER" id="PTHR43464:SF19">
    <property type="entry name" value="UBIQUINONE BIOSYNTHESIS O-METHYLTRANSFERASE, MITOCHONDRIAL"/>
    <property type="match status" value="1"/>
</dbReference>
<dbReference type="Gene3D" id="3.40.50.150">
    <property type="entry name" value="Vaccinia Virus protein VP39"/>
    <property type="match status" value="1"/>
</dbReference>
<keyword evidence="2" id="KW-0808">Transferase</keyword>
<proteinExistence type="predicted"/>
<evidence type="ECO:0000256" key="1">
    <source>
        <dbReference type="ARBA" id="ARBA00022603"/>
    </source>
</evidence>
<keyword evidence="6" id="KW-1185">Reference proteome</keyword>
<gene>
    <name evidence="5" type="ORF">ACFPIH_30580</name>
</gene>
<evidence type="ECO:0000256" key="2">
    <source>
        <dbReference type="ARBA" id="ARBA00022679"/>
    </source>
</evidence>
<dbReference type="InterPro" id="IPR041698">
    <property type="entry name" value="Methyltransf_25"/>
</dbReference>
<sequence length="231" mass="25521">MDRNMRTVEDVLRLLDGFFEPAAGRWDRFYADRDRPVPFFVDKPDESLVSYLDRGLVAPGGRALDLGCGPGRNALYLASRGFEVDAVDLSPQAVAWGEERARAAGAAGVRFRCGDAFALATGPYDLIHDSGCFHHLPPHRRISYLDLLDRVLAPGGHLALTCFAAGAMGSELPDADFYREGLLHGGLAYTPESLRRIFAGLTEVELRRMRDEPAGSPHFGEPFLWTALFRR</sequence>
<dbReference type="GO" id="GO:0008168">
    <property type="term" value="F:methyltransferase activity"/>
    <property type="evidence" value="ECO:0007669"/>
    <property type="project" value="UniProtKB-KW"/>
</dbReference>
<comment type="caution">
    <text evidence="5">The sequence shown here is derived from an EMBL/GenBank/DDBJ whole genome shotgun (WGS) entry which is preliminary data.</text>
</comment>
<dbReference type="CDD" id="cd02440">
    <property type="entry name" value="AdoMet_MTases"/>
    <property type="match status" value="1"/>
</dbReference>
<dbReference type="GO" id="GO:0032259">
    <property type="term" value="P:methylation"/>
    <property type="evidence" value="ECO:0007669"/>
    <property type="project" value="UniProtKB-KW"/>
</dbReference>
<dbReference type="SUPFAM" id="SSF53335">
    <property type="entry name" value="S-adenosyl-L-methionine-dependent methyltransferases"/>
    <property type="match status" value="1"/>
</dbReference>
<dbReference type="Proteomes" id="UP001595839">
    <property type="component" value="Unassembled WGS sequence"/>
</dbReference>
<keyword evidence="3" id="KW-0949">S-adenosyl-L-methionine</keyword>
<feature type="domain" description="Methyltransferase" evidence="4">
    <location>
        <begin position="64"/>
        <end position="156"/>
    </location>
</feature>
<name>A0ABV9AX08_9ACTN</name>
<keyword evidence="1 5" id="KW-0489">Methyltransferase</keyword>
<dbReference type="RefSeq" id="WP_381179231.1">
    <property type="nucleotide sequence ID" value="NZ_JBHSFK010000022.1"/>
</dbReference>
<organism evidence="5 6">
    <name type="scientific">Streptomyces vulcanius</name>
    <dbReference type="NCBI Taxonomy" id="1441876"/>
    <lineage>
        <taxon>Bacteria</taxon>
        <taxon>Bacillati</taxon>
        <taxon>Actinomycetota</taxon>
        <taxon>Actinomycetes</taxon>
        <taxon>Kitasatosporales</taxon>
        <taxon>Streptomycetaceae</taxon>
        <taxon>Streptomyces</taxon>
    </lineage>
</organism>
<accession>A0ABV9AX08</accession>
<protein>
    <submittedName>
        <fullName evidence="5">Class I SAM-dependent methyltransferase</fullName>
    </submittedName>
</protein>
<dbReference type="Pfam" id="PF13649">
    <property type="entry name" value="Methyltransf_25"/>
    <property type="match status" value="1"/>
</dbReference>
<evidence type="ECO:0000313" key="6">
    <source>
        <dbReference type="Proteomes" id="UP001595839"/>
    </source>
</evidence>
<dbReference type="EMBL" id="JBHSFK010000022">
    <property type="protein sequence ID" value="MFC4503805.1"/>
    <property type="molecule type" value="Genomic_DNA"/>
</dbReference>
<reference evidence="6" key="1">
    <citation type="journal article" date="2019" name="Int. J. Syst. Evol. Microbiol.">
        <title>The Global Catalogue of Microorganisms (GCM) 10K type strain sequencing project: providing services to taxonomists for standard genome sequencing and annotation.</title>
        <authorList>
            <consortium name="The Broad Institute Genomics Platform"/>
            <consortium name="The Broad Institute Genome Sequencing Center for Infectious Disease"/>
            <person name="Wu L."/>
            <person name="Ma J."/>
        </authorList>
    </citation>
    <scope>NUCLEOTIDE SEQUENCE [LARGE SCALE GENOMIC DNA]</scope>
    <source>
        <strain evidence="6">CGMCC 4.7177</strain>
    </source>
</reference>